<proteinExistence type="predicted"/>
<dbReference type="PROSITE" id="PS51257">
    <property type="entry name" value="PROKAR_LIPOPROTEIN"/>
    <property type="match status" value="1"/>
</dbReference>
<protein>
    <recommendedName>
        <fullName evidence="3">Tetratricopeptide repeat protein</fullName>
    </recommendedName>
</protein>
<accession>A0A4R9JPA1</accession>
<dbReference type="EMBL" id="RQGG01000050">
    <property type="protein sequence ID" value="TGL47241.1"/>
    <property type="molecule type" value="Genomic_DNA"/>
</dbReference>
<dbReference type="OrthoDB" id="345861at2"/>
<evidence type="ECO:0000313" key="1">
    <source>
        <dbReference type="EMBL" id="TGL47241.1"/>
    </source>
</evidence>
<keyword evidence="2" id="KW-1185">Reference proteome</keyword>
<dbReference type="Proteomes" id="UP000297609">
    <property type="component" value="Unassembled WGS sequence"/>
</dbReference>
<gene>
    <name evidence="1" type="ORF">EHQ59_16585</name>
</gene>
<evidence type="ECO:0008006" key="3">
    <source>
        <dbReference type="Google" id="ProtNLM"/>
    </source>
</evidence>
<reference evidence="1" key="1">
    <citation type="journal article" date="2019" name="PLoS Negl. Trop. Dis.">
        <title>Revisiting the worldwide diversity of Leptospira species in the environment.</title>
        <authorList>
            <person name="Vincent A.T."/>
            <person name="Schiettekatte O."/>
            <person name="Bourhy P."/>
            <person name="Veyrier F.J."/>
            <person name="Picardeau M."/>
        </authorList>
    </citation>
    <scope>NUCLEOTIDE SEQUENCE [LARGE SCALE GENOMIC DNA]</scope>
    <source>
        <strain evidence="1">201702454</strain>
    </source>
</reference>
<dbReference type="AlphaFoldDB" id="A0A4R9JPA1"/>
<organism evidence="1 2">
    <name type="scientific">Leptospira kemamanensis</name>
    <dbReference type="NCBI Taxonomy" id="2484942"/>
    <lineage>
        <taxon>Bacteria</taxon>
        <taxon>Pseudomonadati</taxon>
        <taxon>Spirochaetota</taxon>
        <taxon>Spirochaetia</taxon>
        <taxon>Leptospirales</taxon>
        <taxon>Leptospiraceae</taxon>
        <taxon>Leptospira</taxon>
    </lineage>
</organism>
<comment type="caution">
    <text evidence="1">The sequence shown here is derived from an EMBL/GenBank/DDBJ whole genome shotgun (WGS) entry which is preliminary data.</text>
</comment>
<dbReference type="RefSeq" id="WP_135620969.1">
    <property type="nucleotide sequence ID" value="NZ_RQGG01000050.1"/>
</dbReference>
<evidence type="ECO:0000313" key="2">
    <source>
        <dbReference type="Proteomes" id="UP000297609"/>
    </source>
</evidence>
<name>A0A4R9JPA1_9LEPT</name>
<sequence length="171" mass="20147">MKVPMIRWILFLLISVTISCSQQEKPDPKEFQILKEAYLTGRLIVVRSILEEKSKQSDLNPKETILYLKTLFYLKAWNEFLNVWKQSEVRSPELILLYYKVYLLGGQDSKQKDEELGHLLDLLIVSPEAMLLYLRLQNFQISHSEKKLFLAQVKGFRNSLDVLQKELETKK</sequence>